<organism evidence="1 2">
    <name type="scientific">Lactobacillus xujianguonis</name>
    <dbReference type="NCBI Taxonomy" id="2495899"/>
    <lineage>
        <taxon>Bacteria</taxon>
        <taxon>Bacillati</taxon>
        <taxon>Bacillota</taxon>
        <taxon>Bacilli</taxon>
        <taxon>Lactobacillales</taxon>
        <taxon>Lactobacillaceae</taxon>
        <taxon>Lactobacillus</taxon>
    </lineage>
</organism>
<dbReference type="EMBL" id="RXIA01000010">
    <property type="protein sequence ID" value="RVU70977.1"/>
    <property type="molecule type" value="Genomic_DNA"/>
</dbReference>
<dbReference type="AlphaFoldDB" id="A0A437SVW4"/>
<dbReference type="Proteomes" id="UP000288291">
    <property type="component" value="Unassembled WGS sequence"/>
</dbReference>
<comment type="caution">
    <text evidence="1">The sequence shown here is derived from an EMBL/GenBank/DDBJ whole genome shotgun (WGS) entry which is preliminary data.</text>
</comment>
<dbReference type="RefSeq" id="WP_127796241.1">
    <property type="nucleotide sequence ID" value="NZ_ML136878.1"/>
</dbReference>
<gene>
    <name evidence="1" type="ORF">EJK17_04535</name>
</gene>
<accession>A0A437SVW4</accession>
<sequence>MDAQDRLNRSYQNSAIYTSGFYADPEDELNTHTKLFDSLKSLTMNQHGDTQFSLQIMTTNSEINVMPLGLVDLNDLKEYEDRQRAKYGLNYNKEDIPLLVQFSPHTEHGQVVKKIIGTTQDLFGNFNEAFPKIWHTIRDFLKENQKILTEIEADLIADSHDVKKEYFTNFSKMSADQRKEALGFALDEKEIAQFATYMADMHEVQAIVLSAASFSTNELLGKNLFADIMNDNVRRSTLFWVLDNTFYEIFYYFYQKYATDHEKMQKYLRHHKDTWIVNMRNDAFHRAQEQLTNPKNQIDFNHYFTDIFIPVAQQLATEITNFKDQK</sequence>
<proteinExistence type="predicted"/>
<keyword evidence="2" id="KW-1185">Reference proteome</keyword>
<name>A0A437SVW4_9LACO</name>
<protein>
    <submittedName>
        <fullName evidence="1">Uncharacterized protein</fullName>
    </submittedName>
</protein>
<evidence type="ECO:0000313" key="2">
    <source>
        <dbReference type="Proteomes" id="UP000288291"/>
    </source>
</evidence>
<evidence type="ECO:0000313" key="1">
    <source>
        <dbReference type="EMBL" id="RVU70977.1"/>
    </source>
</evidence>
<reference evidence="1 2" key="1">
    <citation type="submission" date="2018-12" db="EMBL/GenBank/DDBJ databases">
        <authorList>
            <person name="Meng J."/>
        </authorList>
    </citation>
    <scope>NUCLEOTIDE SEQUENCE [LARGE SCALE GENOMIC DNA]</scope>
    <source>
        <strain evidence="1 2">HT111-2</strain>
    </source>
</reference>